<feature type="transmembrane region" description="Helical" evidence="3">
    <location>
        <begin position="90"/>
        <end position="109"/>
    </location>
</feature>
<accession>A0A0M4D896</accession>
<dbReference type="AlphaFoldDB" id="A0A0M4D896"/>
<dbReference type="NCBIfam" id="TIGR00254">
    <property type="entry name" value="GGDEF"/>
    <property type="match status" value="1"/>
</dbReference>
<proteinExistence type="predicted"/>
<evidence type="ECO:0000313" key="5">
    <source>
        <dbReference type="EMBL" id="ALC15880.1"/>
    </source>
</evidence>
<evidence type="ECO:0000313" key="6">
    <source>
        <dbReference type="Proteomes" id="UP000057158"/>
    </source>
</evidence>
<dbReference type="EMBL" id="CP010802">
    <property type="protein sequence ID" value="ALC15880.1"/>
    <property type="molecule type" value="Genomic_DNA"/>
</dbReference>
<dbReference type="FunFam" id="3.30.70.270:FF:000001">
    <property type="entry name" value="Diguanylate cyclase domain protein"/>
    <property type="match status" value="1"/>
</dbReference>
<dbReference type="Proteomes" id="UP000057158">
    <property type="component" value="Chromosome"/>
</dbReference>
<name>A0A0M4D896_9BACT</name>
<feature type="domain" description="GGDEF" evidence="4">
    <location>
        <begin position="152"/>
        <end position="282"/>
    </location>
</feature>
<evidence type="ECO:0000256" key="1">
    <source>
        <dbReference type="ARBA" id="ARBA00012528"/>
    </source>
</evidence>
<dbReference type="InterPro" id="IPR000160">
    <property type="entry name" value="GGDEF_dom"/>
</dbReference>
<feature type="transmembrane region" description="Helical" evidence="3">
    <location>
        <begin position="20"/>
        <end position="40"/>
    </location>
</feature>
<dbReference type="PANTHER" id="PTHR45138:SF9">
    <property type="entry name" value="DIGUANYLATE CYCLASE DGCM-RELATED"/>
    <property type="match status" value="1"/>
</dbReference>
<keyword evidence="6" id="KW-1185">Reference proteome</keyword>
<dbReference type="CDD" id="cd01949">
    <property type="entry name" value="GGDEF"/>
    <property type="match status" value="1"/>
</dbReference>
<dbReference type="PANTHER" id="PTHR45138">
    <property type="entry name" value="REGULATORY COMPONENTS OF SENSORY TRANSDUCTION SYSTEM"/>
    <property type="match status" value="1"/>
</dbReference>
<dbReference type="EC" id="2.7.7.65" evidence="1"/>
<dbReference type="PATRIC" id="fig|1603606.3.peg.1203"/>
<keyword evidence="3" id="KW-0472">Membrane</keyword>
<comment type="catalytic activity">
    <reaction evidence="2">
        <text>2 GTP = 3',3'-c-di-GMP + 2 diphosphate</text>
        <dbReference type="Rhea" id="RHEA:24898"/>
        <dbReference type="ChEBI" id="CHEBI:33019"/>
        <dbReference type="ChEBI" id="CHEBI:37565"/>
        <dbReference type="ChEBI" id="CHEBI:58805"/>
        <dbReference type="EC" id="2.7.7.65"/>
    </reaction>
</comment>
<dbReference type="InterPro" id="IPR050469">
    <property type="entry name" value="Diguanylate_Cyclase"/>
</dbReference>
<dbReference type="OrthoDB" id="5512413at2"/>
<evidence type="ECO:0000256" key="2">
    <source>
        <dbReference type="ARBA" id="ARBA00034247"/>
    </source>
</evidence>
<reference evidence="5 6" key="1">
    <citation type="submission" date="2015-07" db="EMBL/GenBank/DDBJ databases">
        <title>Isolation and Genomic Characterization of a Novel Halophilic Metal-Reducing Deltaproteobacterium from the Deep Subsurface.</title>
        <authorList>
            <person name="Badalamenti J.P."/>
            <person name="Summers Z.M."/>
            <person name="Gralnick J.A."/>
            <person name="Bond D.R."/>
        </authorList>
    </citation>
    <scope>NUCLEOTIDE SEQUENCE [LARGE SCALE GENOMIC DNA]</scope>
    <source>
        <strain evidence="5 6">WTL</strain>
    </source>
</reference>
<dbReference type="KEGG" id="des:DSOUD_1097"/>
<evidence type="ECO:0000259" key="4">
    <source>
        <dbReference type="PROSITE" id="PS50887"/>
    </source>
</evidence>
<dbReference type="SUPFAM" id="SSF55073">
    <property type="entry name" value="Nucleotide cyclase"/>
    <property type="match status" value="1"/>
</dbReference>
<dbReference type="PROSITE" id="PS50887">
    <property type="entry name" value="GGDEF"/>
    <property type="match status" value="1"/>
</dbReference>
<dbReference type="Gene3D" id="3.30.70.270">
    <property type="match status" value="1"/>
</dbReference>
<keyword evidence="3" id="KW-1133">Transmembrane helix</keyword>
<dbReference type="Pfam" id="PF00990">
    <property type="entry name" value="GGDEF"/>
    <property type="match status" value="1"/>
</dbReference>
<dbReference type="STRING" id="1603606.DSOUD_1097"/>
<dbReference type="RefSeq" id="WP_053550040.1">
    <property type="nucleotide sequence ID" value="NZ_CP010802.1"/>
</dbReference>
<dbReference type="SMART" id="SM00267">
    <property type="entry name" value="GGDEF"/>
    <property type="match status" value="1"/>
</dbReference>
<dbReference type="GO" id="GO:0052621">
    <property type="term" value="F:diguanylate cyclase activity"/>
    <property type="evidence" value="ECO:0007669"/>
    <property type="project" value="UniProtKB-EC"/>
</dbReference>
<dbReference type="InterPro" id="IPR043128">
    <property type="entry name" value="Rev_trsase/Diguanyl_cyclase"/>
</dbReference>
<evidence type="ECO:0000256" key="3">
    <source>
        <dbReference type="SAM" id="Phobius"/>
    </source>
</evidence>
<dbReference type="InterPro" id="IPR029787">
    <property type="entry name" value="Nucleotide_cyclase"/>
</dbReference>
<protein>
    <recommendedName>
        <fullName evidence="1">diguanylate cyclase</fullName>
        <ecNumber evidence="1">2.7.7.65</ecNumber>
    </recommendedName>
</protein>
<feature type="transmembrane region" description="Helical" evidence="3">
    <location>
        <begin position="52"/>
        <end position="78"/>
    </location>
</feature>
<organism evidence="5 6">
    <name type="scientific">Desulfuromonas soudanensis</name>
    <dbReference type="NCBI Taxonomy" id="1603606"/>
    <lineage>
        <taxon>Bacteria</taxon>
        <taxon>Pseudomonadati</taxon>
        <taxon>Thermodesulfobacteriota</taxon>
        <taxon>Desulfuromonadia</taxon>
        <taxon>Desulfuromonadales</taxon>
        <taxon>Desulfuromonadaceae</taxon>
        <taxon>Desulfuromonas</taxon>
    </lineage>
</organism>
<gene>
    <name evidence="5" type="ORF">DSOUD_1097</name>
</gene>
<sequence length="288" mass="31918">MHKIELLLLQYFEYLDSKGKIFNTVVGLLCSAGVGVFDLLSPDVVSHSFLYILPITFVAWFAGLRLGLALSLVCSALWSVNNVGGSLYISAWNVGSTLLFFFSSAAMIHKFRDMLTNEKILARTDPLTGAKNLRAFSELVEYDMLRAQRDRSPFSLAYLDLDNFKQVNDICGHSAGDELLTAIVTNIVANLRKTDVVGRLGGDEFAIFLPETDQPSAQVVLQKVNQELTKLMVHAECPTSFSMGVLTCEGGIHPLDKLIHYADTLMYEVKHSGKNNIRYAIYPPDDQG</sequence>
<keyword evidence="3" id="KW-0812">Transmembrane</keyword>